<evidence type="ECO:0000256" key="1">
    <source>
        <dbReference type="ARBA" id="ARBA00022729"/>
    </source>
</evidence>
<keyword evidence="2" id="KW-0677">Repeat</keyword>
<protein>
    <submittedName>
        <fullName evidence="6">HYR domain-containing protein</fullName>
    </submittedName>
</protein>
<dbReference type="KEGG" id="alti:ALE3EI_0721"/>
<feature type="domain" description="HYR" evidence="5">
    <location>
        <begin position="1373"/>
        <end position="1451"/>
    </location>
</feature>
<feature type="domain" description="HYR" evidence="5">
    <location>
        <begin position="2021"/>
        <end position="2105"/>
    </location>
</feature>
<feature type="signal peptide" evidence="4">
    <location>
        <begin position="1"/>
        <end position="25"/>
    </location>
</feature>
<dbReference type="EMBL" id="CP052909">
    <property type="protein sequence ID" value="QNJ97297.1"/>
    <property type="molecule type" value="Genomic_DNA"/>
</dbReference>
<dbReference type="NCBIfam" id="TIGR04183">
    <property type="entry name" value="Por_Secre_tail"/>
    <property type="match status" value="1"/>
</dbReference>
<proteinExistence type="predicted"/>
<evidence type="ECO:0000259" key="5">
    <source>
        <dbReference type="PROSITE" id="PS50825"/>
    </source>
</evidence>
<feature type="compositionally biased region" description="Gly residues" evidence="3">
    <location>
        <begin position="1183"/>
        <end position="1193"/>
    </location>
</feature>
<evidence type="ECO:0000256" key="2">
    <source>
        <dbReference type="ARBA" id="ARBA00022737"/>
    </source>
</evidence>
<feature type="domain" description="HYR" evidence="5">
    <location>
        <begin position="1864"/>
        <end position="1943"/>
    </location>
</feature>
<gene>
    <name evidence="6" type="ORF">ALE3EI_0721</name>
</gene>
<feature type="domain" description="HYR" evidence="5">
    <location>
        <begin position="937"/>
        <end position="1021"/>
    </location>
</feature>
<feature type="domain" description="HYR" evidence="5">
    <location>
        <begin position="1780"/>
        <end position="1863"/>
    </location>
</feature>
<dbReference type="Gene3D" id="2.60.40.10">
    <property type="entry name" value="Immunoglobulins"/>
    <property type="match status" value="2"/>
</dbReference>
<dbReference type="PANTHER" id="PTHR24273:SF32">
    <property type="entry name" value="HYALIN"/>
    <property type="match status" value="1"/>
</dbReference>
<dbReference type="InterPro" id="IPR026444">
    <property type="entry name" value="Secre_tail"/>
</dbReference>
<feature type="compositionally biased region" description="Polar residues" evidence="3">
    <location>
        <begin position="1169"/>
        <end position="1178"/>
    </location>
</feature>
<name>A0A7G8PSI1_9FLAO</name>
<evidence type="ECO:0000256" key="4">
    <source>
        <dbReference type="SAM" id="SignalP"/>
    </source>
</evidence>
<reference evidence="6 7" key="1">
    <citation type="submission" date="2020-04" db="EMBL/GenBank/DDBJ databases">
        <title>Genome sequence of Altibacter aquimarinus strain ALE3EI.</title>
        <authorList>
            <person name="Oh H.-M."/>
            <person name="Jang D."/>
        </authorList>
    </citation>
    <scope>NUCLEOTIDE SEQUENCE [LARGE SCALE GENOMIC DNA]</scope>
    <source>
        <strain evidence="6 7">ALE3EI</strain>
    </source>
</reference>
<keyword evidence="7" id="KW-1185">Reference proteome</keyword>
<dbReference type="InterPro" id="IPR003410">
    <property type="entry name" value="HYR_dom"/>
</dbReference>
<sequence>MKKITALLYGVLLFLLFPASSFSQAKILETPKEISKFQSTSVAQSGSTFKNTASAKPIKRTNRPIPAQVNINHTGDLIIDAKMASADSWIQIRSIGNSFEIQGISAENTTSQIRTQSNNGFLVNKRLVTGTIVVHGGSGDDWLTIDLSEEDLFKEVVFYGHGQRTLDGDGMSVIGNRSLNAEYIPDSNISGNGVVRTASSTFVFKGLEPIDLSGFGTVFINSPPGNAEILSLDNGFDFATGTIPAVVISGTTNAVAIESMAAWNNTTLVLDVNSGTDSITLNSANNAHSNTNLRLIDGGDTGDVTLINGPVAVNGNFEIIAETLTISDNITAGADIITTSQRNTLVNGGAVVEVSNGAVNMTAGTSPNVGDNFIGIDLNASTIQATGTGTVSLNGNGSNDGTLDGTQGVWVRGNATVTSGDGIIDINGIGGNGANFLFGVRINGTIQSGNGNISLNGTGGNGSGNLNIGILMQSGTVESTGTGSVSLTGMGGTGVTGQRGISFEQVGTTVRSNGGGIILDGTAGVGSGIQNSGIVFVNGITISDLSNGNIAITGVGDGSGTNQNSGMIFSGTPVTSISSAGGNIGISGTAGASSGSLNDGITIGAETTISTTGVGTIMLDGTGGNAGSNNNRGVLLTGTGSVISSIDGAISISGDATDTTGNGNDGVQLNLAINTTGTGGVSIIGDAGAATNSAIFLNSGAGDINAGGPVTLTSNLGPITSSTGIPAGDLISGTTLQINGELRAGNTGNGIITASANVSLNSGDIFAVSISAVTTAGTDFDQLVVTGTVDVTDATLTLVDNVGGILTAGDTVTIIDNDGSDPVAGTFSGLAQGASIPFNGQFLFIYYDGGDGNDVVLVVDSPPTAMCQDITVQLDATGSVTILASQVDNGSSDPDGPVTLSLDEDTFDCGDVGPNTVTLTVTDSTGNTATCTATVTVEDNIPPAITCPADITVNNDPGICGAVVMYTAPVGTDNCPGSTTTQTAGLPSGSTFPVGTTTNTFVVTDASGNTASCSFDVIVNDTEDPVITCPGNITVSNDPGDCGTAVFYSVNVSDNCPVIMSQTFTFSGVTDTFTVPAGVTSITIEAAGAQGGFSGGLGASISGTFAVTPGESLNLVVGGEGGSRTNNGGVGGGGGGSFVWTTSGPTLLIAAGGGGGNAGNGNGIPGDGSATNAPSDSTNGSGNSAGGSGGNGGSGGALVAPATCEAGGGAGAGWFTNGGDGASPNAPLSGGGIIPLSGGAGGNEGPNCGFTPAGSAVGGFGGGGGGGGVSGAGGGGGGYNGGGGGNSWAGNSTPGWGAGGGGGSFNVGSDQINLAGVQSGNGEIIISYEQSVMVTQTAGLPSGSTFPVGTTTNTFEVTDTSGNTATCSFDVTVNDTEPPVVTCPADITVSNTAGMCSAVVNFAGSATDNCPGTTISYNPASGSAFPVGTTVVTATATDASGNMSTCTFNVTVNDTEPPAITCPADITVGNDPGICGAVVMYTAPVGTDNCPGSTTTQTAGLPSGSTFPVGTTTNTFVVTDASGNTASCSFDVTVNDVEAPTISCPANIVVDNDPGICGAVVTYADPTVMDNCGTSSLQAGNAPTTTAGDGGAFYFDISVGSNDIVLSEIELFTQGEGSNMNIDIYIISGGTYVGNQTNAAAWGGLVASATGIGNVYPATSILELDSPLTLLAGTNYGVALLYDIGHDPVYHNSGTTQTFSNSDLSLISGSATQGHFSGAVYNPRVFDGRIGYAVGSEPTVIQTAGLPSGSTFPVGTTTNTFEVTDASGNTATCSFDVIVNDTEDPVITCPGNITVNNDPGLCSAVVTYATPVGTDNCSGSTTMQTAGLPSGSAFPVGTTTNTFVVTDSSGNTATCSFDVTVNDNEPPMAVCMDITVQLDANGMASIVPSDVDGGSSDNCGIASLAVSPSTFDCSDVGTNTVTLTVTDTSGNSSTCTATVTVEDNVPPVAVCMDITIQLDNNGMASIVAGDIDGGSTDACGIASISASQTDFDCSHVGPNNVTLTVTDVNGNMSTCVAVVTVEDNVPPVIACPADITASTTPGDCFAEVSFAPAIALDACGIASVVQTMGPPSGSQFPVGTTTIEFTATDTNGNTSTCTFDITVTDDEPAMAVCMDITVQLDATGNVSIVPADVDGGSSDNCGIASMTVTPNSFTCADVGDNPVVLEITDVNGNVSSCTAIVTVEDVTAPVASCMDITVQLDATGTVTITGSDVDGGSTDACGIADLSVSPDTFDCDDVGDNTVTLTVTDVNGNVSTCTAIVTVEDNIAPVLTCMDITLELDENGMASITPDDVIASNTDNCGIATSAVDITDFDCDDIGTPITVTVFTVDVNGNLASCTAVVTVVDLLGPDVTCPADQTVDPGPGNLFYTVPDYFATGEATATDNCTDPVTIFSQTPAAGTQIPDGVYTVEVCATDEYGNENCCTFELTVESILGNDEVTVDFGSITMYPNPARDVVMLSNPQGLDLNNVAIYDATGRLIRTIALEGMGTEKQIEIYDLASATYLFVISGDNGQITKQIIKE</sequence>
<feature type="chain" id="PRO_5028892186" evidence="4">
    <location>
        <begin position="26"/>
        <end position="2522"/>
    </location>
</feature>
<evidence type="ECO:0000256" key="3">
    <source>
        <dbReference type="SAM" id="MobiDB-lite"/>
    </source>
</evidence>
<evidence type="ECO:0000313" key="6">
    <source>
        <dbReference type="EMBL" id="QNJ97297.1"/>
    </source>
</evidence>
<keyword evidence="1 4" id="KW-0732">Signal</keyword>
<dbReference type="PANTHER" id="PTHR24273">
    <property type="entry name" value="FI04643P-RELATED"/>
    <property type="match status" value="1"/>
</dbReference>
<dbReference type="RefSeq" id="WP_186990940.1">
    <property type="nucleotide sequence ID" value="NZ_CP052909.1"/>
</dbReference>
<accession>A0A7G8PSI1</accession>
<dbReference type="PROSITE" id="PS50825">
    <property type="entry name" value="HYR"/>
    <property type="match status" value="7"/>
</dbReference>
<dbReference type="Pfam" id="PF02494">
    <property type="entry name" value="HYR"/>
    <property type="match status" value="8"/>
</dbReference>
<dbReference type="Pfam" id="PF18962">
    <property type="entry name" value="Por_Secre_tail"/>
    <property type="match status" value="1"/>
</dbReference>
<evidence type="ECO:0000313" key="7">
    <source>
        <dbReference type="Proteomes" id="UP000515514"/>
    </source>
</evidence>
<feature type="region of interest" description="Disordered" evidence="3">
    <location>
        <begin position="1159"/>
        <end position="1193"/>
    </location>
</feature>
<feature type="domain" description="HYR" evidence="5">
    <location>
        <begin position="2345"/>
        <end position="2432"/>
    </location>
</feature>
<dbReference type="InterPro" id="IPR013783">
    <property type="entry name" value="Ig-like_fold"/>
</dbReference>
<feature type="domain" description="HYR" evidence="5">
    <location>
        <begin position="1452"/>
        <end position="1536"/>
    </location>
</feature>
<dbReference type="Proteomes" id="UP000515514">
    <property type="component" value="Chromosome"/>
</dbReference>
<organism evidence="6 7">
    <name type="scientific">Constantimarinum furrinae</name>
    <dbReference type="NCBI Taxonomy" id="2562285"/>
    <lineage>
        <taxon>Bacteria</taxon>
        <taxon>Pseudomonadati</taxon>
        <taxon>Bacteroidota</taxon>
        <taxon>Flavobacteriia</taxon>
        <taxon>Flavobacteriales</taxon>
        <taxon>Flavobacteriaceae</taxon>
        <taxon>Altibacter/Constantimarinum group</taxon>
        <taxon>Constantimarinum</taxon>
    </lineage>
</organism>